<sequence>MTLQLTWKHQFEFAGFYAAIAKGFYRDRGLEVTLREYQSDLDVCAEVLSGRVTYGLTNSSVISWRLTEKPVKLLANYFKKPALVLLSQSGLRTLDDLRGKRLMMTDQELNTPLIQSALREAGLVPGSNITIVPHTFSTTAFIRGEIEAMTAFLSNEPFELEQKGVAFQIIELTSYLPGLGDDYLFTTNAEVNNHPEQTRAFIEASNQGWQYALDHPDEIIELILNRYTQRKSREALQYEAKKIRQLMLTNISPIGTISTERISLAANSLLEAGQEGDRANLNNFLFDQWLNTDQIILSDAEHAWIAKHPKVVFGTDERWYPFVQVKEDGSIIGIEPDLLARIRALTGLNIRLKLGHWSDIVEEAERGELDGLAISAALPERADRFLFTDSYYSVSRFIFTRGGITSPLRTMSDLNGKRVGYLRGVAAESNLLAKWPTIIAVEDEFNNLITQLLSGQIDAIVSSLALLPILRKQLIPDIGVAFPIPSSETKLCYSVLKKYPELHSIINKALAVIGQKTIDNILAQWGTVIPETAIPLILTAEERDWLVAHPKIVLGISDQFQPDIIVNPDGGYTGLVADYIELINRQLGDRIILHVESDWQTVTNKAITHTIDGLALSSPNPTWDQHFIYTDPFYQGYLYYYALSEHPIIHRLDELGGKRVGYLSGMKKIEHLLETQSNIIAIGFNSNEIMAQALLEKRVDVVVGLIDFEWWRQHNIQLAMRIVGVVENSRHPAVMSIRNDWSILAQILNKVLRNLSPSEQERIRQRWLTNTSSILAATTELLLSSSESAWLAKHQVIRYGIYSDWAPIEYLDQNQHAAGIVPEYLSYLERLLNIRFEAIPVKNWTVGLQLLERGHIDILPALAQTPERQLTFHFTPPYLTFPVAIFAPIDAPFYGNLDALAGKRVGVVADYTLSNWLYHDHPELTLQSFLDINSALHAVAAYEVDAVISGLVTTSHAISHTGLIQIRMAGTTPYEIALSMAVRKDWAILAELLTRALAAIPQHERDSIQSRWIQVSHPTIIDYMLVWQIVGVGLLVLMIVLHWNRKLMREIKKRRRAEYVVSRHRAILRATLDATDDGILVVNADGIVLIINARFQQLWYLPDELVLLGQESRLLVHMFGQLADVEDLPQFNTASVDASERSVRDLLYLKDGRIFERYTRSLKIDQQPARLWSFRDITEHQKLQTTLKETKELAELANRAKSDFLANISHEIRTPMNAVMGMLHLCLDTELTAQQHSYLEKSYSASQALFSLLNDILDFSRIEAGRLTLETVEFELDMVLNHVAAVIGYAAEEKGLAFRLERATGVSRALLGDPLRLEQILTNLGDNAVKFTEQGEVRIHTHWHTIESNRALLEVRVQDTGIGIPPEKMKCLFEPFSQGDNSSTRRYGGTGLGLAISQHLVDMMGGVIKIDSRVGNGSTFHFQVWFSLACTAALPAPAIAYPADVIPITPAADFESVLLALEAPLTLSANLCAVLIQLHSLVSDHDPTAEDVLRDAQPLLAAALPPVVIKMLTDTIEDYHFETAAAHLERLLSTQSVD</sequence>
<evidence type="ECO:0000256" key="1">
    <source>
        <dbReference type="ARBA" id="ARBA00000085"/>
    </source>
</evidence>
<evidence type="ECO:0000256" key="4">
    <source>
        <dbReference type="ARBA" id="ARBA00022679"/>
    </source>
</evidence>
<comment type="caution">
    <text evidence="12">The sequence shown here is derived from an EMBL/GenBank/DDBJ whole genome shotgun (WGS) entry which is preliminary data.</text>
</comment>
<dbReference type="InterPro" id="IPR003661">
    <property type="entry name" value="HisK_dim/P_dom"/>
</dbReference>
<dbReference type="PROSITE" id="PS50109">
    <property type="entry name" value="HIS_KIN"/>
    <property type="match status" value="1"/>
</dbReference>
<dbReference type="PANTHER" id="PTHR43047">
    <property type="entry name" value="TWO-COMPONENT HISTIDINE PROTEIN KINASE"/>
    <property type="match status" value="1"/>
</dbReference>
<evidence type="ECO:0000256" key="8">
    <source>
        <dbReference type="ARBA" id="ARBA00023012"/>
    </source>
</evidence>
<evidence type="ECO:0000313" key="12">
    <source>
        <dbReference type="EMBL" id="MBB1125180.1"/>
    </source>
</evidence>
<dbReference type="EMBL" id="JABVCQ010000004">
    <property type="protein sequence ID" value="MBB1125180.1"/>
    <property type="molecule type" value="Genomic_DNA"/>
</dbReference>
<dbReference type="Gene3D" id="3.40.190.10">
    <property type="entry name" value="Periplasmic binding protein-like II"/>
    <property type="match status" value="8"/>
</dbReference>
<keyword evidence="5" id="KW-0547">Nucleotide-binding</keyword>
<dbReference type="Proteomes" id="UP000548632">
    <property type="component" value="Unassembled WGS sequence"/>
</dbReference>
<dbReference type="Pfam" id="PF00497">
    <property type="entry name" value="SBP_bac_3"/>
    <property type="match status" value="3"/>
</dbReference>
<evidence type="ECO:0000256" key="5">
    <source>
        <dbReference type="ARBA" id="ARBA00022741"/>
    </source>
</evidence>
<dbReference type="CDD" id="cd00082">
    <property type="entry name" value="HisKA"/>
    <property type="match status" value="1"/>
</dbReference>
<accession>A0A839H9L9</accession>
<dbReference type="InterPro" id="IPR036097">
    <property type="entry name" value="HisK_dim/P_sf"/>
</dbReference>
<feature type="domain" description="Histidine kinase" evidence="11">
    <location>
        <begin position="1207"/>
        <end position="1428"/>
    </location>
</feature>
<dbReference type="GO" id="GO:0005524">
    <property type="term" value="F:ATP binding"/>
    <property type="evidence" value="ECO:0007669"/>
    <property type="project" value="UniProtKB-KW"/>
</dbReference>
<keyword evidence="3" id="KW-0597">Phosphoprotein</keyword>
<dbReference type="InterPro" id="IPR015168">
    <property type="entry name" value="SsuA/THI5"/>
</dbReference>
<dbReference type="GO" id="GO:0000155">
    <property type="term" value="F:phosphorelay sensor kinase activity"/>
    <property type="evidence" value="ECO:0007669"/>
    <property type="project" value="InterPro"/>
</dbReference>
<dbReference type="InterPro" id="IPR003594">
    <property type="entry name" value="HATPase_dom"/>
</dbReference>
<dbReference type="SUPFAM" id="SSF53850">
    <property type="entry name" value="Periplasmic binding protein-like II"/>
    <property type="match status" value="4"/>
</dbReference>
<evidence type="ECO:0000256" key="6">
    <source>
        <dbReference type="ARBA" id="ARBA00022777"/>
    </source>
</evidence>
<dbReference type="Pfam" id="PF02518">
    <property type="entry name" value="HATPase_c"/>
    <property type="match status" value="1"/>
</dbReference>
<keyword evidence="13" id="KW-1185">Reference proteome</keyword>
<dbReference type="SMART" id="SM00388">
    <property type="entry name" value="HisKA"/>
    <property type="match status" value="1"/>
</dbReference>
<dbReference type="Pfam" id="PF00512">
    <property type="entry name" value="HisKA"/>
    <property type="match status" value="1"/>
</dbReference>
<evidence type="ECO:0000256" key="2">
    <source>
        <dbReference type="ARBA" id="ARBA00012438"/>
    </source>
</evidence>
<evidence type="ECO:0000259" key="11">
    <source>
        <dbReference type="PROSITE" id="PS50109"/>
    </source>
</evidence>
<dbReference type="PANTHER" id="PTHR43047:SF64">
    <property type="entry name" value="HISTIDINE KINASE CONTAINING CHEY-HOMOLOGOUS RECEIVER DOMAIN AND PAS DOMAIN-RELATED"/>
    <property type="match status" value="1"/>
</dbReference>
<dbReference type="SUPFAM" id="SSF55785">
    <property type="entry name" value="PYP-like sensor domain (PAS domain)"/>
    <property type="match status" value="1"/>
</dbReference>
<dbReference type="CDD" id="cd01007">
    <property type="entry name" value="PBP2_BvgS_HisK_like"/>
    <property type="match status" value="2"/>
</dbReference>
<name>A0A839H9L9_9GAMM</name>
<evidence type="ECO:0000256" key="7">
    <source>
        <dbReference type="ARBA" id="ARBA00022840"/>
    </source>
</evidence>
<dbReference type="Gene3D" id="1.10.287.130">
    <property type="match status" value="1"/>
</dbReference>
<keyword evidence="4" id="KW-0808">Transferase</keyword>
<evidence type="ECO:0000256" key="9">
    <source>
        <dbReference type="ARBA" id="ARBA00064003"/>
    </source>
</evidence>
<proteinExistence type="predicted"/>
<dbReference type="InterPro" id="IPR004358">
    <property type="entry name" value="Sig_transdc_His_kin-like_C"/>
</dbReference>
<dbReference type="SMART" id="SM00387">
    <property type="entry name" value="HATPase_c"/>
    <property type="match status" value="1"/>
</dbReference>
<evidence type="ECO:0000313" key="13">
    <source>
        <dbReference type="Proteomes" id="UP000548632"/>
    </source>
</evidence>
<dbReference type="FunFam" id="1.10.287.130:FF:000002">
    <property type="entry name" value="Two-component osmosensing histidine kinase"/>
    <property type="match status" value="1"/>
</dbReference>
<protein>
    <recommendedName>
        <fullName evidence="10">Sensory/regulatory protein RpfC</fullName>
        <ecNumber evidence="2">2.7.13.3</ecNumber>
    </recommendedName>
</protein>
<dbReference type="FunFam" id="3.30.565.10:FF:000010">
    <property type="entry name" value="Sensor histidine kinase RcsC"/>
    <property type="match status" value="1"/>
</dbReference>
<dbReference type="InterPro" id="IPR035965">
    <property type="entry name" value="PAS-like_dom_sf"/>
</dbReference>
<dbReference type="InterPro" id="IPR001638">
    <property type="entry name" value="Solute-binding_3/MltF_N"/>
</dbReference>
<dbReference type="Gene3D" id="3.30.565.10">
    <property type="entry name" value="Histidine kinase-like ATPase, C-terminal domain"/>
    <property type="match status" value="1"/>
</dbReference>
<dbReference type="Pfam" id="PF09084">
    <property type="entry name" value="NMT1"/>
    <property type="match status" value="1"/>
</dbReference>
<dbReference type="CDD" id="cd16922">
    <property type="entry name" value="HATPase_EvgS-ArcB-TorS-like"/>
    <property type="match status" value="1"/>
</dbReference>
<dbReference type="SUPFAM" id="SSF55874">
    <property type="entry name" value="ATPase domain of HSP90 chaperone/DNA topoisomerase II/histidine kinase"/>
    <property type="match status" value="1"/>
</dbReference>
<keyword evidence="8" id="KW-0902">Two-component regulatory system</keyword>
<dbReference type="SUPFAM" id="SSF47384">
    <property type="entry name" value="Homodimeric domain of signal transducing histidine kinase"/>
    <property type="match status" value="1"/>
</dbReference>
<organism evidence="12 13">
    <name type="scientific">Thiospirillum jenense</name>
    <dbReference type="NCBI Taxonomy" id="1653858"/>
    <lineage>
        <taxon>Bacteria</taxon>
        <taxon>Pseudomonadati</taxon>
        <taxon>Pseudomonadota</taxon>
        <taxon>Gammaproteobacteria</taxon>
        <taxon>Chromatiales</taxon>
        <taxon>Chromatiaceae</taxon>
        <taxon>Thiospirillum</taxon>
    </lineage>
</organism>
<comment type="subunit">
    <text evidence="9">At low DSF concentrations, interacts with RpfF.</text>
</comment>
<dbReference type="PRINTS" id="PR00344">
    <property type="entry name" value="BCTRLSENSOR"/>
</dbReference>
<dbReference type="InterPro" id="IPR005467">
    <property type="entry name" value="His_kinase_dom"/>
</dbReference>
<evidence type="ECO:0000256" key="3">
    <source>
        <dbReference type="ARBA" id="ARBA00022553"/>
    </source>
</evidence>
<comment type="catalytic activity">
    <reaction evidence="1">
        <text>ATP + protein L-histidine = ADP + protein N-phospho-L-histidine.</text>
        <dbReference type="EC" id="2.7.13.3"/>
    </reaction>
</comment>
<keyword evidence="6" id="KW-0418">Kinase</keyword>
<dbReference type="InterPro" id="IPR036890">
    <property type="entry name" value="HATPase_C_sf"/>
</dbReference>
<gene>
    <name evidence="12" type="ORF">HUK38_02915</name>
</gene>
<evidence type="ECO:0000256" key="10">
    <source>
        <dbReference type="ARBA" id="ARBA00068150"/>
    </source>
</evidence>
<keyword evidence="7" id="KW-0067">ATP-binding</keyword>
<dbReference type="EC" id="2.7.13.3" evidence="2"/>
<reference evidence="12 13" key="1">
    <citation type="journal article" date="2020" name="Arch. Microbiol.">
        <title>The genome sequence of the giant phototrophic gammaproteobacterium Thiospirillum jenense gives insight into its physiological properties and phylogenetic relationships.</title>
        <authorList>
            <person name="Imhoff J.F."/>
            <person name="Meyer T.E."/>
            <person name="Kyndt J.A."/>
        </authorList>
    </citation>
    <scope>NUCLEOTIDE SEQUENCE [LARGE SCALE GENOMIC DNA]</scope>
    <source>
        <strain evidence="12 13">DSM 216</strain>
    </source>
</reference>
<dbReference type="SMART" id="SM00062">
    <property type="entry name" value="PBPb"/>
    <property type="match status" value="3"/>
</dbReference>
<dbReference type="Gene3D" id="3.30.450.20">
    <property type="entry name" value="PAS domain"/>
    <property type="match status" value="1"/>
</dbReference>